<dbReference type="Pfam" id="PF05739">
    <property type="entry name" value="SNARE"/>
    <property type="match status" value="1"/>
</dbReference>
<evidence type="ECO:0000259" key="13">
    <source>
        <dbReference type="PROSITE" id="PS50192"/>
    </source>
</evidence>
<dbReference type="FunFam" id="1.20.58.70:FF:000006">
    <property type="entry name" value="Syntaxin 7"/>
    <property type="match status" value="1"/>
</dbReference>
<evidence type="ECO:0000256" key="1">
    <source>
        <dbReference type="ARBA" id="ARBA00009063"/>
    </source>
</evidence>
<feature type="transmembrane region" description="Helical" evidence="12">
    <location>
        <begin position="233"/>
        <end position="255"/>
    </location>
</feature>
<dbReference type="InterPro" id="IPR006011">
    <property type="entry name" value="Syntaxin_N"/>
</dbReference>
<evidence type="ECO:0000256" key="10">
    <source>
        <dbReference type="ARBA" id="ARBA00037832"/>
    </source>
</evidence>
<keyword evidence="4" id="KW-0967">Endosome</keyword>
<comment type="function">
    <text evidence="9">May be involved in protein trafficking from the plasma membrane to the early endosome (EE) as well as in homotypic fusion of endocytic organelles. Mediates the endocytic trafficking from early endosomes to late endosomes and lysosomes.</text>
</comment>
<evidence type="ECO:0000256" key="4">
    <source>
        <dbReference type="ARBA" id="ARBA00022753"/>
    </source>
</evidence>
<evidence type="ECO:0000256" key="11">
    <source>
        <dbReference type="ARBA" id="ARBA00040006"/>
    </source>
</evidence>
<dbReference type="InterPro" id="IPR010989">
    <property type="entry name" value="SNARE"/>
</dbReference>
<evidence type="ECO:0000256" key="7">
    <source>
        <dbReference type="ARBA" id="ARBA00023054"/>
    </source>
</evidence>
<dbReference type="PANTHER" id="PTHR19957:SF90">
    <property type="entry name" value="SYNTAXIN-7"/>
    <property type="match status" value="1"/>
</dbReference>
<comment type="similarity">
    <text evidence="1">Belongs to the syntaxin family.</text>
</comment>
<dbReference type="PANTHER" id="PTHR19957">
    <property type="entry name" value="SYNTAXIN"/>
    <property type="match status" value="1"/>
</dbReference>
<sequence>MAYHTGVPKDPNLLAQTIGSNIQKITQQTSEIQRIVNQLGTPQDSTDLRQTLQQKQQYVNHLAKETDKFVKEFGSLPAITEQRQLKLQRDRLVNDFSSALVVFQKIQRQATQKEKDFVARVRASSSLSSGPDDNFGGIASPFESQVQPQAQEEAFVEGDLQLIQERERSIRQLESDISGINEIFKDLGMMIHEQGDMIDSIEANVENADVSVQSATQQLERAANYQQKSRKKLCIIIIILVILAVVIGVIIYASVKS</sequence>
<evidence type="ECO:0000256" key="6">
    <source>
        <dbReference type="ARBA" id="ARBA00022990"/>
    </source>
</evidence>
<dbReference type="PROSITE" id="PS50192">
    <property type="entry name" value="T_SNARE"/>
    <property type="match status" value="1"/>
</dbReference>
<dbReference type="GO" id="GO:0048278">
    <property type="term" value="P:vesicle docking"/>
    <property type="evidence" value="ECO:0007669"/>
    <property type="project" value="TreeGrafter"/>
</dbReference>
<dbReference type="SMART" id="SM00503">
    <property type="entry name" value="SynN"/>
    <property type="match status" value="1"/>
</dbReference>
<reference evidence="14" key="3">
    <citation type="submission" date="2025-09" db="UniProtKB">
        <authorList>
            <consortium name="Ensembl"/>
        </authorList>
    </citation>
    <scope>IDENTIFICATION</scope>
</reference>
<keyword evidence="2" id="KW-0597">Phosphoprotein</keyword>
<keyword evidence="6" id="KW-0007">Acetylation</keyword>
<dbReference type="GO" id="GO:0006886">
    <property type="term" value="P:intracellular protein transport"/>
    <property type="evidence" value="ECO:0007669"/>
    <property type="project" value="TreeGrafter"/>
</dbReference>
<dbReference type="GO" id="GO:0008021">
    <property type="term" value="C:synaptic vesicle"/>
    <property type="evidence" value="ECO:0007669"/>
    <property type="project" value="TreeGrafter"/>
</dbReference>
<dbReference type="Pfam" id="PF14523">
    <property type="entry name" value="Syntaxin_2"/>
    <property type="match status" value="1"/>
</dbReference>
<evidence type="ECO:0000256" key="12">
    <source>
        <dbReference type="SAM" id="Phobius"/>
    </source>
</evidence>
<dbReference type="Proteomes" id="UP000694580">
    <property type="component" value="Chromosome 14"/>
</dbReference>
<reference evidence="14 15" key="1">
    <citation type="submission" date="2020-06" db="EMBL/GenBank/DDBJ databases">
        <authorList>
            <consortium name="Wellcome Sanger Institute Data Sharing"/>
        </authorList>
    </citation>
    <scope>NUCLEOTIDE SEQUENCE [LARGE SCALE GENOMIC DNA]</scope>
</reference>
<proteinExistence type="inferred from homology"/>
<dbReference type="AlphaFoldDB" id="A0AAY4CXY6"/>
<keyword evidence="15" id="KW-1185">Reference proteome</keyword>
<evidence type="ECO:0000256" key="9">
    <source>
        <dbReference type="ARBA" id="ARBA00037599"/>
    </source>
</evidence>
<organism evidence="14 15">
    <name type="scientific">Denticeps clupeoides</name>
    <name type="common">denticle herring</name>
    <dbReference type="NCBI Taxonomy" id="299321"/>
    <lineage>
        <taxon>Eukaryota</taxon>
        <taxon>Metazoa</taxon>
        <taxon>Chordata</taxon>
        <taxon>Craniata</taxon>
        <taxon>Vertebrata</taxon>
        <taxon>Euteleostomi</taxon>
        <taxon>Actinopterygii</taxon>
        <taxon>Neopterygii</taxon>
        <taxon>Teleostei</taxon>
        <taxon>Clupei</taxon>
        <taxon>Clupeiformes</taxon>
        <taxon>Denticipitoidei</taxon>
        <taxon>Denticipitidae</taxon>
        <taxon>Denticeps</taxon>
    </lineage>
</organism>
<evidence type="ECO:0000256" key="3">
    <source>
        <dbReference type="ARBA" id="ARBA00022692"/>
    </source>
</evidence>
<evidence type="ECO:0000256" key="5">
    <source>
        <dbReference type="ARBA" id="ARBA00022989"/>
    </source>
</evidence>
<dbReference type="GO" id="GO:0006906">
    <property type="term" value="P:vesicle fusion"/>
    <property type="evidence" value="ECO:0007669"/>
    <property type="project" value="TreeGrafter"/>
</dbReference>
<dbReference type="FunFam" id="1.20.5.110:FF:000016">
    <property type="entry name" value="Syntaxin 12"/>
    <property type="match status" value="1"/>
</dbReference>
<dbReference type="Gene3D" id="1.20.5.110">
    <property type="match status" value="1"/>
</dbReference>
<dbReference type="GO" id="GO:0005484">
    <property type="term" value="F:SNAP receptor activity"/>
    <property type="evidence" value="ECO:0007669"/>
    <property type="project" value="TreeGrafter"/>
</dbReference>
<accession>A0AAY4CXY6</accession>
<dbReference type="Ensembl" id="ENSDCDT00010046604.1">
    <property type="protein sequence ID" value="ENSDCDP00010037096.1"/>
    <property type="gene ID" value="ENSDCDG00010024197.1"/>
</dbReference>
<dbReference type="InterPro" id="IPR000727">
    <property type="entry name" value="T_SNARE_dom"/>
</dbReference>
<dbReference type="CDD" id="cd15875">
    <property type="entry name" value="SNARE_syntaxin7"/>
    <property type="match status" value="1"/>
</dbReference>
<reference evidence="14" key="2">
    <citation type="submission" date="2025-08" db="UniProtKB">
        <authorList>
            <consortium name="Ensembl"/>
        </authorList>
    </citation>
    <scope>IDENTIFICATION</scope>
</reference>
<dbReference type="InterPro" id="IPR045242">
    <property type="entry name" value="Syntaxin"/>
</dbReference>
<dbReference type="Gene3D" id="1.20.58.70">
    <property type="match status" value="1"/>
</dbReference>
<keyword evidence="3 12" id="KW-0812">Transmembrane</keyword>
<keyword evidence="5 12" id="KW-1133">Transmembrane helix</keyword>
<comment type="subcellular location">
    <subcellularLocation>
        <location evidence="10">Early endosome membrane</location>
        <topology evidence="10">Single-pass type IV membrane protein</topology>
    </subcellularLocation>
</comment>
<evidence type="ECO:0000313" key="15">
    <source>
        <dbReference type="Proteomes" id="UP000694580"/>
    </source>
</evidence>
<evidence type="ECO:0000256" key="8">
    <source>
        <dbReference type="ARBA" id="ARBA00023136"/>
    </source>
</evidence>
<dbReference type="GeneID" id="114763749"/>
<keyword evidence="8 12" id="KW-0472">Membrane</keyword>
<dbReference type="RefSeq" id="XP_028809337.1">
    <property type="nucleotide sequence ID" value="XM_028953504.1"/>
</dbReference>
<protein>
    <recommendedName>
        <fullName evidence="11">Syntaxin-7</fullName>
    </recommendedName>
</protein>
<dbReference type="GO" id="GO:0031901">
    <property type="term" value="C:early endosome membrane"/>
    <property type="evidence" value="ECO:0007669"/>
    <property type="project" value="UniProtKB-SubCell"/>
</dbReference>
<name>A0AAY4CXY6_9TELE</name>
<dbReference type="GO" id="GO:0000149">
    <property type="term" value="F:SNARE binding"/>
    <property type="evidence" value="ECO:0007669"/>
    <property type="project" value="TreeGrafter"/>
</dbReference>
<evidence type="ECO:0000256" key="2">
    <source>
        <dbReference type="ARBA" id="ARBA00022553"/>
    </source>
</evidence>
<dbReference type="GeneTree" id="ENSGT01000000214440"/>
<dbReference type="SUPFAM" id="SSF47661">
    <property type="entry name" value="t-snare proteins"/>
    <property type="match status" value="1"/>
</dbReference>
<keyword evidence="7" id="KW-0175">Coiled coil</keyword>
<dbReference type="GO" id="GO:0031201">
    <property type="term" value="C:SNARE complex"/>
    <property type="evidence" value="ECO:0007669"/>
    <property type="project" value="TreeGrafter"/>
</dbReference>
<evidence type="ECO:0000313" key="14">
    <source>
        <dbReference type="Ensembl" id="ENSDCDP00010037096.1"/>
    </source>
</evidence>
<feature type="domain" description="T-SNARE coiled-coil homology" evidence="13">
    <location>
        <begin position="160"/>
        <end position="222"/>
    </location>
</feature>
<dbReference type="SMART" id="SM00397">
    <property type="entry name" value="t_SNARE"/>
    <property type="match status" value="1"/>
</dbReference>
<gene>
    <name evidence="14" type="primary">stx7l</name>
</gene>